<evidence type="ECO:0000313" key="3">
    <source>
        <dbReference type="Proteomes" id="UP000612349"/>
    </source>
</evidence>
<proteinExistence type="predicted"/>
<organism evidence="2 3">
    <name type="scientific">Croceicoccus mobilis</name>
    <dbReference type="NCBI Taxonomy" id="1703339"/>
    <lineage>
        <taxon>Bacteria</taxon>
        <taxon>Pseudomonadati</taxon>
        <taxon>Pseudomonadota</taxon>
        <taxon>Alphaproteobacteria</taxon>
        <taxon>Sphingomonadales</taxon>
        <taxon>Erythrobacteraceae</taxon>
        <taxon>Croceicoccus</taxon>
    </lineage>
</organism>
<comment type="caution">
    <text evidence="2">The sequence shown here is derived from an EMBL/GenBank/DDBJ whole genome shotgun (WGS) entry which is preliminary data.</text>
</comment>
<evidence type="ECO:0000256" key="1">
    <source>
        <dbReference type="SAM" id="SignalP"/>
    </source>
</evidence>
<feature type="signal peptide" evidence="1">
    <location>
        <begin position="1"/>
        <end position="24"/>
    </location>
</feature>
<dbReference type="OrthoDB" id="5956991at2"/>
<feature type="chain" id="PRO_5037065795" evidence="1">
    <location>
        <begin position="25"/>
        <end position="149"/>
    </location>
</feature>
<accession>A0A916YQE5</accession>
<protein>
    <submittedName>
        <fullName evidence="2">Uncharacterized protein</fullName>
    </submittedName>
</protein>
<dbReference type="RefSeq" id="WP_066772604.1">
    <property type="nucleotide sequence ID" value="NZ_BMIP01000001.1"/>
</dbReference>
<gene>
    <name evidence="2" type="ORF">GCM10010990_02560</name>
</gene>
<evidence type="ECO:0000313" key="2">
    <source>
        <dbReference type="EMBL" id="GGD56853.1"/>
    </source>
</evidence>
<dbReference type="Proteomes" id="UP000612349">
    <property type="component" value="Unassembled WGS sequence"/>
</dbReference>
<dbReference type="EMBL" id="BMIP01000001">
    <property type="protein sequence ID" value="GGD56853.1"/>
    <property type="molecule type" value="Genomic_DNA"/>
</dbReference>
<name>A0A916YQE5_9SPHN</name>
<keyword evidence="3" id="KW-1185">Reference proteome</keyword>
<sequence length="149" mass="16162">MKRNIMLTALATGVMALAPVAAQAAQDQDKAEDAPEATAQMSKGEKKLAKALEGRVAGEPVRCIQLSRVQSSTIYDDTAIVYRIGRTLYVNRPDSGASSLNSSDIMVTQTVMNQLCSVDTVQMRDNTGFMRGVIFLGEFVPYDKPKKEG</sequence>
<dbReference type="AlphaFoldDB" id="A0A916YQE5"/>
<reference evidence="2" key="1">
    <citation type="journal article" date="2014" name="Int. J. Syst. Evol. Microbiol.">
        <title>Complete genome sequence of Corynebacterium casei LMG S-19264T (=DSM 44701T), isolated from a smear-ripened cheese.</title>
        <authorList>
            <consortium name="US DOE Joint Genome Institute (JGI-PGF)"/>
            <person name="Walter F."/>
            <person name="Albersmeier A."/>
            <person name="Kalinowski J."/>
            <person name="Ruckert C."/>
        </authorList>
    </citation>
    <scope>NUCLEOTIDE SEQUENCE</scope>
    <source>
        <strain evidence="2">CGMCC 1.15360</strain>
    </source>
</reference>
<keyword evidence="1" id="KW-0732">Signal</keyword>
<reference evidence="2" key="2">
    <citation type="submission" date="2020-09" db="EMBL/GenBank/DDBJ databases">
        <authorList>
            <person name="Sun Q."/>
            <person name="Zhou Y."/>
        </authorList>
    </citation>
    <scope>NUCLEOTIDE SEQUENCE</scope>
    <source>
        <strain evidence="2">CGMCC 1.15360</strain>
    </source>
</reference>